<proteinExistence type="predicted"/>
<reference evidence="1 2" key="1">
    <citation type="submission" date="2018-02" db="EMBL/GenBank/DDBJ databases">
        <title>Genome sequence of the basidiomycete white-rot fungus Phlebia centrifuga.</title>
        <authorList>
            <person name="Granchi Z."/>
            <person name="Peng M."/>
            <person name="de Vries R.P."/>
            <person name="Hilden K."/>
            <person name="Makela M.R."/>
            <person name="Grigoriev I."/>
            <person name="Riley R."/>
        </authorList>
    </citation>
    <scope>NUCLEOTIDE SEQUENCE [LARGE SCALE GENOMIC DNA]</scope>
    <source>
        <strain evidence="1 2">FBCC195</strain>
    </source>
</reference>
<gene>
    <name evidence="1" type="ORF">PHLCEN_2v6829</name>
</gene>
<dbReference type="AlphaFoldDB" id="A0A2R6NYV9"/>
<dbReference type="EMBL" id="MLYV02000678">
    <property type="protein sequence ID" value="PSR79928.1"/>
    <property type="molecule type" value="Genomic_DNA"/>
</dbReference>
<evidence type="ECO:0000313" key="2">
    <source>
        <dbReference type="Proteomes" id="UP000186601"/>
    </source>
</evidence>
<name>A0A2R6NYV9_9APHY</name>
<dbReference type="Proteomes" id="UP000186601">
    <property type="component" value="Unassembled WGS sequence"/>
</dbReference>
<keyword evidence="2" id="KW-1185">Reference proteome</keyword>
<sequence length="85" mass="9225">MSTLASANLSVGKGEHRMSLDAKSMSSTLEDDKILKELGYAPSFKREFSNLATAQVSRKLSALSPHAEAYIQPLPNYVRLNTGPS</sequence>
<protein>
    <submittedName>
        <fullName evidence="1">Uncharacterized protein</fullName>
    </submittedName>
</protein>
<accession>A0A2R6NYV9</accession>
<organism evidence="1 2">
    <name type="scientific">Hermanssonia centrifuga</name>
    <dbReference type="NCBI Taxonomy" id="98765"/>
    <lineage>
        <taxon>Eukaryota</taxon>
        <taxon>Fungi</taxon>
        <taxon>Dikarya</taxon>
        <taxon>Basidiomycota</taxon>
        <taxon>Agaricomycotina</taxon>
        <taxon>Agaricomycetes</taxon>
        <taxon>Polyporales</taxon>
        <taxon>Meruliaceae</taxon>
        <taxon>Hermanssonia</taxon>
    </lineage>
</organism>
<evidence type="ECO:0000313" key="1">
    <source>
        <dbReference type="EMBL" id="PSR79928.1"/>
    </source>
</evidence>
<comment type="caution">
    <text evidence="1">The sequence shown here is derived from an EMBL/GenBank/DDBJ whole genome shotgun (WGS) entry which is preliminary data.</text>
</comment>